<dbReference type="EMBL" id="CM042882">
    <property type="protein sequence ID" value="KAI4382664.1"/>
    <property type="molecule type" value="Genomic_DNA"/>
</dbReference>
<sequence length="234" mass="25759">MISSGVNLVMTAIGFGVSTLFIVFICTRLIWARIQLHAARRRRAASSFPVSSQTDLAVLERGLHGLEAVMISNFPTKKYGEDGFFPCAEHSQCTVCLSEYRPGDMLRILPNCGHSFHATCIDIWLQQHSTCPVCRVSLHEFPEKSRLMQPSPSSACRYQHRGMASCHSPHCILANQSLPSRSHNCPMMAGPLQETRCTHEKSTADGIRASPSLNDARQFSKDTGQDHAGSQSSA</sequence>
<name>A0ACB9RUT2_9MYRT</name>
<protein>
    <submittedName>
        <fullName evidence="1">Uncharacterized protein</fullName>
    </submittedName>
</protein>
<keyword evidence="2" id="KW-1185">Reference proteome</keyword>
<evidence type="ECO:0000313" key="2">
    <source>
        <dbReference type="Proteomes" id="UP001057402"/>
    </source>
</evidence>
<proteinExistence type="predicted"/>
<organism evidence="1 2">
    <name type="scientific">Melastoma candidum</name>
    <dbReference type="NCBI Taxonomy" id="119954"/>
    <lineage>
        <taxon>Eukaryota</taxon>
        <taxon>Viridiplantae</taxon>
        <taxon>Streptophyta</taxon>
        <taxon>Embryophyta</taxon>
        <taxon>Tracheophyta</taxon>
        <taxon>Spermatophyta</taxon>
        <taxon>Magnoliopsida</taxon>
        <taxon>eudicotyledons</taxon>
        <taxon>Gunneridae</taxon>
        <taxon>Pentapetalae</taxon>
        <taxon>rosids</taxon>
        <taxon>malvids</taxon>
        <taxon>Myrtales</taxon>
        <taxon>Melastomataceae</taxon>
        <taxon>Melastomatoideae</taxon>
        <taxon>Melastomateae</taxon>
        <taxon>Melastoma</taxon>
    </lineage>
</organism>
<accession>A0ACB9RUT2</accession>
<evidence type="ECO:0000313" key="1">
    <source>
        <dbReference type="EMBL" id="KAI4382664.1"/>
    </source>
</evidence>
<dbReference type="Proteomes" id="UP001057402">
    <property type="component" value="Chromosome 3"/>
</dbReference>
<comment type="caution">
    <text evidence="1">The sequence shown here is derived from an EMBL/GenBank/DDBJ whole genome shotgun (WGS) entry which is preliminary data.</text>
</comment>
<reference evidence="2" key="1">
    <citation type="journal article" date="2023" name="Front. Plant Sci.">
        <title>Chromosomal-level genome assembly of Melastoma candidum provides insights into trichome evolution.</title>
        <authorList>
            <person name="Zhong Y."/>
            <person name="Wu W."/>
            <person name="Sun C."/>
            <person name="Zou P."/>
            <person name="Liu Y."/>
            <person name="Dai S."/>
            <person name="Zhou R."/>
        </authorList>
    </citation>
    <scope>NUCLEOTIDE SEQUENCE [LARGE SCALE GENOMIC DNA]</scope>
</reference>
<gene>
    <name evidence="1" type="ORF">MLD38_008600</name>
</gene>